<dbReference type="KEGG" id="vg:20041657"/>
<accession>A0A076FG25</accession>
<proteinExistence type="predicted"/>
<dbReference type="RefSeq" id="YP_009052445.1">
    <property type="nucleotide sequence ID" value="NC_024697.1"/>
</dbReference>
<gene>
    <name evidence="1" type="ORF">AaV_377</name>
</gene>
<sequence length="66" mass="8057">MFRTISLILLMIGIIFITIGYTESSFKCEPTIEYRYIPRKIYEEQIYDQNVSKNFNQMFNDDNKRY</sequence>
<keyword evidence="2" id="KW-1185">Reference proteome</keyword>
<dbReference type="GeneID" id="20041657"/>
<evidence type="ECO:0000313" key="1">
    <source>
        <dbReference type="EMBL" id="AII16975.1"/>
    </source>
</evidence>
<organism evidence="1 2">
    <name type="scientific">Aureococcus anophagefferens virus</name>
    <dbReference type="NCBI Taxonomy" id="1474867"/>
    <lineage>
        <taxon>Viruses</taxon>
        <taxon>Varidnaviria</taxon>
        <taxon>Bamfordvirae</taxon>
        <taxon>Nucleocytoviricota</taxon>
        <taxon>Megaviricetes</taxon>
        <taxon>Imitervirales</taxon>
        <taxon>Schizomimiviridae</taxon>
        <taxon>Kratosvirus</taxon>
        <taxon>Kratosvirus quantuckense</taxon>
    </lineage>
</organism>
<dbReference type="Proteomes" id="UP000028667">
    <property type="component" value="Segment"/>
</dbReference>
<protein>
    <submittedName>
        <fullName evidence="1">Uncharacterized protein</fullName>
    </submittedName>
</protein>
<name>A0A076FG25_9VIRU</name>
<dbReference type="EMBL" id="KJ645900">
    <property type="protein sequence ID" value="AII16975.1"/>
    <property type="molecule type" value="Genomic_DNA"/>
</dbReference>
<reference evidence="1 2" key="1">
    <citation type="journal article" date="2014" name="Virology">
        <title>Genome of brown tide virus (AaV), the little giant of the Megaviridae, elucidates NCLDV genome expansion and host-virus coevolution.</title>
        <authorList>
            <person name="Moniruzzaman M."/>
            <person name="LeCleir G.R."/>
            <person name="Brown C.M."/>
            <person name="Gobler C.J."/>
            <person name="Bidle K.D."/>
            <person name="Wilson W.H."/>
            <person name="Wilhelm S.W."/>
        </authorList>
    </citation>
    <scope>NUCLEOTIDE SEQUENCE [LARGE SCALE GENOMIC DNA]</scope>
    <source>
        <strain evidence="1">BtV-01</strain>
    </source>
</reference>
<evidence type="ECO:0000313" key="2">
    <source>
        <dbReference type="Proteomes" id="UP000028667"/>
    </source>
</evidence>